<sequence length="293" mass="32163">MAKTVDEEPFIYAARGCAEAAQAEGDTCILLGPSGPTHFRKQDPVLSEALALGLDGIALSVTNSRWLALHSLQRLGLTPLITFDSDLEPEEQYLRRAYVGQNNLEVGRRLGLLAQRLRPGGGRVCLLSGGHSDPNLNARLQGVRQQLSGRPGIAERLSGENGWISHERCPLYGADDQELVLKQLTTILQSGQIDIIISLGSWPIFDVGKFRQRLGPLLAELEAKGRRPDLIIGIGEPSEAELALLDDGLVQGYLSMNFTEIGRESYRVLKRLAQGESVPMNTFIDSRIYLPKR</sequence>
<reference evidence="5" key="1">
    <citation type="journal article" date="2019" name="Int. J. Syst. Evol. Microbiol.">
        <title>The Global Catalogue of Microorganisms (GCM) 10K type strain sequencing project: providing services to taxonomists for standard genome sequencing and annotation.</title>
        <authorList>
            <consortium name="The Broad Institute Genomics Platform"/>
            <consortium name="The Broad Institute Genome Sequencing Center for Infectious Disease"/>
            <person name="Wu L."/>
            <person name="Ma J."/>
        </authorList>
    </citation>
    <scope>NUCLEOTIDE SEQUENCE [LARGE SCALE GENOMIC DNA]</scope>
    <source>
        <strain evidence="5">KCTC 62195</strain>
    </source>
</reference>
<keyword evidence="5" id="KW-1185">Reference proteome</keyword>
<evidence type="ECO:0000313" key="5">
    <source>
        <dbReference type="Proteomes" id="UP001595457"/>
    </source>
</evidence>
<dbReference type="InterPro" id="IPR050555">
    <property type="entry name" value="Bact_Solute-Bind_Prot2"/>
</dbReference>
<dbReference type="SUPFAM" id="SSF53822">
    <property type="entry name" value="Periplasmic binding protein-like I"/>
    <property type="match status" value="1"/>
</dbReference>
<accession>A0ABV7AR17</accession>
<gene>
    <name evidence="4" type="ORF">ACFOJE_03085</name>
</gene>
<organism evidence="4 5">
    <name type="scientific">Azotobacter bryophylli</name>
    <dbReference type="NCBI Taxonomy" id="1986537"/>
    <lineage>
        <taxon>Bacteria</taxon>
        <taxon>Pseudomonadati</taxon>
        <taxon>Pseudomonadota</taxon>
        <taxon>Gammaproteobacteria</taxon>
        <taxon>Pseudomonadales</taxon>
        <taxon>Pseudomonadaceae</taxon>
        <taxon>Azotobacter</taxon>
    </lineage>
</organism>
<comment type="caution">
    <text evidence="4">The sequence shown here is derived from an EMBL/GenBank/DDBJ whole genome shotgun (WGS) entry which is preliminary data.</text>
</comment>
<dbReference type="Proteomes" id="UP001595457">
    <property type="component" value="Unassembled WGS sequence"/>
</dbReference>
<dbReference type="EMBL" id="JBHRSJ010000004">
    <property type="protein sequence ID" value="MFC2971202.1"/>
    <property type="molecule type" value="Genomic_DNA"/>
</dbReference>
<dbReference type="PANTHER" id="PTHR30036">
    <property type="entry name" value="D-XYLOSE-BINDING PERIPLASMIC PROTEIN"/>
    <property type="match status" value="1"/>
</dbReference>
<protein>
    <submittedName>
        <fullName evidence="4">Substrate-binding domain-containing protein</fullName>
    </submittedName>
</protein>
<evidence type="ECO:0000259" key="3">
    <source>
        <dbReference type="Pfam" id="PF13407"/>
    </source>
</evidence>
<name>A0ABV7AR17_9GAMM</name>
<proteinExistence type="inferred from homology"/>
<evidence type="ECO:0000256" key="2">
    <source>
        <dbReference type="ARBA" id="ARBA00007639"/>
    </source>
</evidence>
<evidence type="ECO:0000313" key="4">
    <source>
        <dbReference type="EMBL" id="MFC2971202.1"/>
    </source>
</evidence>
<dbReference type="PANTHER" id="PTHR30036:SF7">
    <property type="entry name" value="ABC TRANSPORTER PERIPLASMIC-BINDING PROTEIN YPHF"/>
    <property type="match status" value="1"/>
</dbReference>
<comment type="similarity">
    <text evidence="2">Belongs to the bacterial solute-binding protein 2 family.</text>
</comment>
<feature type="domain" description="Periplasmic binding protein" evidence="3">
    <location>
        <begin position="7"/>
        <end position="276"/>
    </location>
</feature>
<evidence type="ECO:0000256" key="1">
    <source>
        <dbReference type="ARBA" id="ARBA00004418"/>
    </source>
</evidence>
<dbReference type="RefSeq" id="WP_377812800.1">
    <property type="nucleotide sequence ID" value="NZ_JBHRSJ010000004.1"/>
</dbReference>
<dbReference type="Pfam" id="PF13407">
    <property type="entry name" value="Peripla_BP_4"/>
    <property type="match status" value="1"/>
</dbReference>
<dbReference type="InterPro" id="IPR028082">
    <property type="entry name" value="Peripla_BP_I"/>
</dbReference>
<dbReference type="Gene3D" id="3.40.50.2300">
    <property type="match status" value="2"/>
</dbReference>
<dbReference type="InterPro" id="IPR025997">
    <property type="entry name" value="SBP_2_dom"/>
</dbReference>
<comment type="subcellular location">
    <subcellularLocation>
        <location evidence="1">Periplasm</location>
    </subcellularLocation>
</comment>